<dbReference type="AlphaFoldDB" id="A0A840MKN5"/>
<feature type="domain" description="SbsA Ig-like" evidence="2">
    <location>
        <begin position="27"/>
        <end position="126"/>
    </location>
</feature>
<name>A0A840MKN5_9PROT</name>
<dbReference type="RefSeq" id="WP_184035890.1">
    <property type="nucleotide sequence ID" value="NZ_JACHHY010000004.1"/>
</dbReference>
<evidence type="ECO:0000313" key="3">
    <source>
        <dbReference type="EMBL" id="MBB5017699.1"/>
    </source>
</evidence>
<dbReference type="InterPro" id="IPR032812">
    <property type="entry name" value="SbsA_Ig"/>
</dbReference>
<dbReference type="Proteomes" id="UP000575898">
    <property type="component" value="Unassembled WGS sequence"/>
</dbReference>
<dbReference type="Pfam" id="PF13205">
    <property type="entry name" value="Big_5"/>
    <property type="match status" value="1"/>
</dbReference>
<organism evidence="3 4">
    <name type="scientific">Chitinivorax tropicus</name>
    <dbReference type="NCBI Taxonomy" id="714531"/>
    <lineage>
        <taxon>Bacteria</taxon>
        <taxon>Pseudomonadati</taxon>
        <taxon>Pseudomonadota</taxon>
        <taxon>Betaproteobacteria</taxon>
        <taxon>Chitinivorax</taxon>
    </lineage>
</organism>
<dbReference type="Gene3D" id="2.60.40.1220">
    <property type="match status" value="1"/>
</dbReference>
<proteinExistence type="predicted"/>
<gene>
    <name evidence="3" type="ORF">HNQ59_000968</name>
</gene>
<evidence type="ECO:0000313" key="4">
    <source>
        <dbReference type="Proteomes" id="UP000575898"/>
    </source>
</evidence>
<keyword evidence="4" id="KW-1185">Reference proteome</keyword>
<dbReference type="EMBL" id="JACHHY010000004">
    <property type="protein sequence ID" value="MBB5017699.1"/>
    <property type="molecule type" value="Genomic_DNA"/>
</dbReference>
<accession>A0A840MKN5</accession>
<sequence length="600" mass="62626">MRSFPLTQLTLTCALILLSACGDPEKSLSITAATPSSGATSVDPSTTFSVQFSEDMDPATVSSSTVKLTGAQGEIPATVVVNGREIRLTPNALLGLAGPYQLLLGAELRSTKGKGLPGKTTISVTTRAGQWEAVSTSMTGTGAVNRLVTAAGKDGSAVVANLFKSGNNTVGLRVSRFDPANRQWISSELDPGSSGQAANVVVKVLDNGDAWVSWNSSTNLLTGGGSQAAYSRFSKAQGSWSAPAAVGQGVNTFDADLTPLPKGGATLVWHYQGASLADIYTRTMDSAGTLSNPIKLGTGAARSSCATQQADAQGNITAIWHAADNAGQAVMVSRFDSSTQQWKAAESLYRTSGGIDCHVQLKADGAGNLVAAWIQRASTSGTGNEDFALYTSRFRLSDARWDTPRQLDSVNALRTSAPQISIDPAGQAVLSWMVTLSDNLLGVTYSIKAANYPLASAPGQTLLVGNGTAQQLTQPVTLRDATGNPTLAWSVDGKLLSRQYSNGVWQSIETPASNLTRDSNQLAIAADDAGGLATWLVSDNLSNMSVFTMRLNTDGRWESPIQLATGSDTTGTTLITTAMTNGRALAAWNRGTAIASRVYR</sequence>
<dbReference type="PROSITE" id="PS51257">
    <property type="entry name" value="PROKAR_LIPOPROTEIN"/>
    <property type="match status" value="1"/>
</dbReference>
<reference evidence="3 4" key="1">
    <citation type="submission" date="2020-08" db="EMBL/GenBank/DDBJ databases">
        <title>Genomic Encyclopedia of Type Strains, Phase IV (KMG-IV): sequencing the most valuable type-strain genomes for metagenomic binning, comparative biology and taxonomic classification.</title>
        <authorList>
            <person name="Goeker M."/>
        </authorList>
    </citation>
    <scope>NUCLEOTIDE SEQUENCE [LARGE SCALE GENOMIC DNA]</scope>
    <source>
        <strain evidence="3 4">DSM 27165</strain>
    </source>
</reference>
<keyword evidence="1" id="KW-0732">Signal</keyword>
<comment type="caution">
    <text evidence="3">The sequence shown here is derived from an EMBL/GenBank/DDBJ whole genome shotgun (WGS) entry which is preliminary data.</text>
</comment>
<evidence type="ECO:0000256" key="1">
    <source>
        <dbReference type="ARBA" id="ARBA00022729"/>
    </source>
</evidence>
<evidence type="ECO:0000259" key="2">
    <source>
        <dbReference type="Pfam" id="PF13205"/>
    </source>
</evidence>
<protein>
    <recommendedName>
        <fullName evidence="2">SbsA Ig-like domain-containing protein</fullName>
    </recommendedName>
</protein>
<dbReference type="InterPro" id="IPR014755">
    <property type="entry name" value="Cu-Rt/internalin_Ig-like"/>
</dbReference>